<dbReference type="AlphaFoldDB" id="I4F0J3"/>
<accession>I4F0J3</accession>
<name>I4F0J3_MODI5</name>
<dbReference type="Proteomes" id="UP000006461">
    <property type="component" value="Chromosome"/>
</dbReference>
<evidence type="ECO:0000313" key="2">
    <source>
        <dbReference type="Proteomes" id="UP000006461"/>
    </source>
</evidence>
<protein>
    <submittedName>
        <fullName evidence="1">Uncharacterized protein</fullName>
    </submittedName>
</protein>
<evidence type="ECO:0000313" key="1">
    <source>
        <dbReference type="EMBL" id="CCH89156.1"/>
    </source>
</evidence>
<keyword evidence="2" id="KW-1185">Reference proteome</keyword>
<gene>
    <name evidence="1" type="ordered locus">MODMU_3748</name>
</gene>
<reference evidence="1 2" key="1">
    <citation type="journal article" date="2012" name="J. Bacteriol.">
        <title>Genome Sequence of Radiation-Resistant Modestobacter marinus Strain BC501, a Representative Actinobacterium That Thrives on Calcareous Stone Surfaces.</title>
        <authorList>
            <person name="Normand P."/>
            <person name="Gury J."/>
            <person name="Pujic P."/>
            <person name="Chouaia B."/>
            <person name="Crotti E."/>
            <person name="Brusetti L."/>
            <person name="Daffonchio D."/>
            <person name="Vacherie B."/>
            <person name="Barbe V."/>
            <person name="Medigue C."/>
            <person name="Calteau A."/>
            <person name="Ghodhbane-Gtari F."/>
            <person name="Essoussi I."/>
            <person name="Nouioui I."/>
            <person name="Abbassi-Ghozzi I."/>
            <person name="Gtari M."/>
        </authorList>
    </citation>
    <scope>NUCLEOTIDE SEQUENCE [LARGE SCALE GENOMIC DNA]</scope>
    <source>
        <strain evidence="2">BC 501</strain>
    </source>
</reference>
<dbReference type="EMBL" id="FO203431">
    <property type="protein sequence ID" value="CCH89156.1"/>
    <property type="molecule type" value="Genomic_DNA"/>
</dbReference>
<proteinExistence type="predicted"/>
<dbReference type="KEGG" id="mmar:MODMU_3748"/>
<sequence length="29" mass="3171">MRSCRCQVITHMGLPTLQLTLIGRGDQAA</sequence>
<organism evidence="1 2">
    <name type="scientific">Modestobacter italicus (strain DSM 44449 / CECT 9708 / BC 501)</name>
    <dbReference type="NCBI Taxonomy" id="2732864"/>
    <lineage>
        <taxon>Bacteria</taxon>
        <taxon>Bacillati</taxon>
        <taxon>Actinomycetota</taxon>
        <taxon>Actinomycetes</taxon>
        <taxon>Geodermatophilales</taxon>
        <taxon>Geodermatophilaceae</taxon>
        <taxon>Modestobacter</taxon>
    </lineage>
</organism>
<dbReference type="HOGENOM" id="CLU_3409674_0_0_11"/>